<name>A0A0G1QMW8_9BACT</name>
<evidence type="ECO:0000256" key="1">
    <source>
        <dbReference type="SAM" id="Phobius"/>
    </source>
</evidence>
<comment type="caution">
    <text evidence="2">The sequence shown here is derived from an EMBL/GenBank/DDBJ whole genome shotgun (WGS) entry which is preliminary data.</text>
</comment>
<organism evidence="2 3">
    <name type="scientific">Candidatus Woesebacteria bacterium GW2011_GWB1_45_5</name>
    <dbReference type="NCBI Taxonomy" id="1618581"/>
    <lineage>
        <taxon>Bacteria</taxon>
        <taxon>Candidatus Woeseibacteriota</taxon>
    </lineage>
</organism>
<gene>
    <name evidence="2" type="ORF">UX13_C0023G0005</name>
</gene>
<dbReference type="EMBL" id="LCLA01000023">
    <property type="protein sequence ID" value="KKU10005.1"/>
    <property type="molecule type" value="Genomic_DNA"/>
</dbReference>
<accession>A0A0G1QMW8</accession>
<proteinExistence type="predicted"/>
<feature type="transmembrane region" description="Helical" evidence="1">
    <location>
        <begin position="29"/>
        <end position="49"/>
    </location>
</feature>
<reference evidence="2 3" key="1">
    <citation type="journal article" date="2015" name="Nature">
        <title>rRNA introns, odd ribosomes, and small enigmatic genomes across a large radiation of phyla.</title>
        <authorList>
            <person name="Brown C.T."/>
            <person name="Hug L.A."/>
            <person name="Thomas B.C."/>
            <person name="Sharon I."/>
            <person name="Castelle C.J."/>
            <person name="Singh A."/>
            <person name="Wilkins M.J."/>
            <person name="Williams K.H."/>
            <person name="Banfield J.F."/>
        </authorList>
    </citation>
    <scope>NUCLEOTIDE SEQUENCE [LARGE SCALE GENOMIC DNA]</scope>
</reference>
<dbReference type="Proteomes" id="UP000034329">
    <property type="component" value="Unassembled WGS sequence"/>
</dbReference>
<protein>
    <submittedName>
        <fullName evidence="2">Uncharacterized protein</fullName>
    </submittedName>
</protein>
<evidence type="ECO:0000313" key="3">
    <source>
        <dbReference type="Proteomes" id="UP000034329"/>
    </source>
</evidence>
<dbReference type="AlphaFoldDB" id="A0A0G1QMW8"/>
<keyword evidence="1" id="KW-1133">Transmembrane helix</keyword>
<keyword evidence="1" id="KW-0472">Membrane</keyword>
<evidence type="ECO:0000313" key="2">
    <source>
        <dbReference type="EMBL" id="KKU10005.1"/>
    </source>
</evidence>
<keyword evidence="1" id="KW-0812">Transmembrane</keyword>
<sequence>MNKVKNYWEKWKSIAEKVGAVQAEIVFSLLYYVLTVPLGLIMSPFGDFLEIKKFPVWEKYTSDSDNLNQLRDQ</sequence>